<organism evidence="1 2">
    <name type="scientific">Polyangium spumosum</name>
    <dbReference type="NCBI Taxonomy" id="889282"/>
    <lineage>
        <taxon>Bacteria</taxon>
        <taxon>Pseudomonadati</taxon>
        <taxon>Myxococcota</taxon>
        <taxon>Polyangia</taxon>
        <taxon>Polyangiales</taxon>
        <taxon>Polyangiaceae</taxon>
        <taxon>Polyangium</taxon>
    </lineage>
</organism>
<protein>
    <submittedName>
        <fullName evidence="1">Uncharacterized protein</fullName>
    </submittedName>
</protein>
<accession>A0A6N7PLZ2</accession>
<dbReference type="EMBL" id="WJIE01000001">
    <property type="protein sequence ID" value="MRG91280.1"/>
    <property type="molecule type" value="Genomic_DNA"/>
</dbReference>
<keyword evidence="2" id="KW-1185">Reference proteome</keyword>
<comment type="caution">
    <text evidence="1">The sequence shown here is derived from an EMBL/GenBank/DDBJ whole genome shotgun (WGS) entry which is preliminary data.</text>
</comment>
<gene>
    <name evidence="1" type="ORF">GF068_04990</name>
</gene>
<evidence type="ECO:0000313" key="1">
    <source>
        <dbReference type="EMBL" id="MRG91280.1"/>
    </source>
</evidence>
<sequence>MTEDMFRTVLDTVGVTTDKEGWLRLPEGQLMTLYASHDGVALNIAKVECLRMVHGVIRARSSKGETFFVAREDLFALSLDGGTSVAAGRKAGFLG</sequence>
<dbReference type="AlphaFoldDB" id="A0A6N7PLZ2"/>
<dbReference type="RefSeq" id="WP_153818092.1">
    <property type="nucleotide sequence ID" value="NZ_WJIE01000001.1"/>
</dbReference>
<dbReference type="Proteomes" id="UP000440224">
    <property type="component" value="Unassembled WGS sequence"/>
</dbReference>
<proteinExistence type="predicted"/>
<dbReference type="OrthoDB" id="5523496at2"/>
<evidence type="ECO:0000313" key="2">
    <source>
        <dbReference type="Proteomes" id="UP000440224"/>
    </source>
</evidence>
<name>A0A6N7PLZ2_9BACT</name>
<reference evidence="1 2" key="1">
    <citation type="submission" date="2019-10" db="EMBL/GenBank/DDBJ databases">
        <title>A soil myxobacterium in the family Polyangiaceae.</title>
        <authorList>
            <person name="Li Y."/>
            <person name="Wang J."/>
        </authorList>
    </citation>
    <scope>NUCLEOTIDE SEQUENCE [LARGE SCALE GENOMIC DNA]</scope>
    <source>
        <strain evidence="1 2">DSM 14734</strain>
    </source>
</reference>